<gene>
    <name evidence="1" type="ORF">JF625_15590</name>
</gene>
<reference evidence="1" key="1">
    <citation type="submission" date="2020-06" db="EMBL/GenBank/DDBJ databases">
        <title>Stable isotope informed genome-resolved metagenomics uncovers potential trophic interactions in rhizosphere soil.</title>
        <authorList>
            <person name="Starr E.P."/>
            <person name="Shi S."/>
            <person name="Blazewicz S.J."/>
            <person name="Koch B.J."/>
            <person name="Probst A.J."/>
            <person name="Hungate B.A."/>
            <person name="Pett-Ridge J."/>
            <person name="Firestone M.K."/>
            <person name="Banfield J.F."/>
        </authorList>
    </citation>
    <scope>NUCLEOTIDE SEQUENCE</scope>
    <source>
        <strain evidence="1">YM_69_17</strain>
    </source>
</reference>
<dbReference type="Proteomes" id="UP000700706">
    <property type="component" value="Unassembled WGS sequence"/>
</dbReference>
<comment type="caution">
    <text evidence="1">The sequence shown here is derived from an EMBL/GenBank/DDBJ whole genome shotgun (WGS) entry which is preliminary data.</text>
</comment>
<evidence type="ECO:0000313" key="2">
    <source>
        <dbReference type="Proteomes" id="UP000700706"/>
    </source>
</evidence>
<dbReference type="AlphaFoldDB" id="A0A952KEM2"/>
<name>A0A952KEM2_9PROT</name>
<evidence type="ECO:0000313" key="1">
    <source>
        <dbReference type="EMBL" id="MBW8726562.1"/>
    </source>
</evidence>
<organism evidence="1 2">
    <name type="scientific">Inquilinus limosus</name>
    <dbReference type="NCBI Taxonomy" id="171674"/>
    <lineage>
        <taxon>Bacteria</taxon>
        <taxon>Pseudomonadati</taxon>
        <taxon>Pseudomonadota</taxon>
        <taxon>Alphaproteobacteria</taxon>
        <taxon>Rhodospirillales</taxon>
        <taxon>Rhodospirillaceae</taxon>
        <taxon>Inquilinus</taxon>
    </lineage>
</organism>
<dbReference type="Pfam" id="PF13376">
    <property type="entry name" value="OmdA"/>
    <property type="match status" value="1"/>
</dbReference>
<protein>
    <submittedName>
        <fullName evidence="1">YdeI/OmpD-associated family protein</fullName>
    </submittedName>
</protein>
<dbReference type="EMBL" id="JAEKLZ010000221">
    <property type="protein sequence ID" value="MBW8726562.1"/>
    <property type="molecule type" value="Genomic_DNA"/>
</dbReference>
<sequence length="199" mass="21855">MTGCEQLGEHQGLPLLRFADAASWETWLAANHESSRGVWLAIARVGSGTPSVTYEQALDIALCHGWIDGRKQGGDAAAWLQKFTPRGPRSAWSQRNREKAEALVAAGRMAPAGLAAVEAARRDGRWEAAYGLSRHRGVPDDLQAALDQNPAAAAFFATLDSRNRYAVLYRVQTAKRAETRARRVADFVAMLARRNDERL</sequence>
<accession>A0A952KEM2</accession>
<proteinExistence type="predicted"/>